<accession>A0ABV0Z9S8</accession>
<evidence type="ECO:0000256" key="1">
    <source>
        <dbReference type="SAM" id="MobiDB-lite"/>
    </source>
</evidence>
<sequence length="103" mass="11048">MYKKTGLSALHSLSVSLCGDFLVLGPSSCVSLFLASSFSQPPAKVKTAKPSRIDLDQVPADSPSPSTPKDLRQANPAHPPPLALHQVSRNYTRELSTYFGLIP</sequence>
<proteinExistence type="predicted"/>
<evidence type="ECO:0000313" key="3">
    <source>
        <dbReference type="Proteomes" id="UP001469553"/>
    </source>
</evidence>
<name>A0ABV0Z9S8_9TELE</name>
<dbReference type="EMBL" id="JAHRIP010056725">
    <property type="protein sequence ID" value="MEQ2302375.1"/>
    <property type="molecule type" value="Genomic_DNA"/>
</dbReference>
<gene>
    <name evidence="2" type="ORF">AMECASPLE_006224</name>
</gene>
<keyword evidence="3" id="KW-1185">Reference proteome</keyword>
<dbReference type="Proteomes" id="UP001469553">
    <property type="component" value="Unassembled WGS sequence"/>
</dbReference>
<organism evidence="2 3">
    <name type="scientific">Ameca splendens</name>
    <dbReference type="NCBI Taxonomy" id="208324"/>
    <lineage>
        <taxon>Eukaryota</taxon>
        <taxon>Metazoa</taxon>
        <taxon>Chordata</taxon>
        <taxon>Craniata</taxon>
        <taxon>Vertebrata</taxon>
        <taxon>Euteleostomi</taxon>
        <taxon>Actinopterygii</taxon>
        <taxon>Neopterygii</taxon>
        <taxon>Teleostei</taxon>
        <taxon>Neoteleostei</taxon>
        <taxon>Acanthomorphata</taxon>
        <taxon>Ovalentaria</taxon>
        <taxon>Atherinomorphae</taxon>
        <taxon>Cyprinodontiformes</taxon>
        <taxon>Goodeidae</taxon>
        <taxon>Ameca</taxon>
    </lineage>
</organism>
<feature type="region of interest" description="Disordered" evidence="1">
    <location>
        <begin position="39"/>
        <end position="85"/>
    </location>
</feature>
<evidence type="ECO:0000313" key="2">
    <source>
        <dbReference type="EMBL" id="MEQ2302375.1"/>
    </source>
</evidence>
<comment type="caution">
    <text evidence="2">The sequence shown here is derived from an EMBL/GenBank/DDBJ whole genome shotgun (WGS) entry which is preliminary data.</text>
</comment>
<reference evidence="2 3" key="1">
    <citation type="submission" date="2021-06" db="EMBL/GenBank/DDBJ databases">
        <authorList>
            <person name="Palmer J.M."/>
        </authorList>
    </citation>
    <scope>NUCLEOTIDE SEQUENCE [LARGE SCALE GENOMIC DNA]</scope>
    <source>
        <strain evidence="2 3">AS_MEX2019</strain>
        <tissue evidence="2">Muscle</tissue>
    </source>
</reference>
<protein>
    <submittedName>
        <fullName evidence="2">Uncharacterized protein</fullName>
    </submittedName>
</protein>